<dbReference type="InterPro" id="IPR000253">
    <property type="entry name" value="FHA_dom"/>
</dbReference>
<accession>X0Y3I4</accession>
<feature type="domain" description="FHA" evidence="1">
    <location>
        <begin position="22"/>
        <end position="71"/>
    </location>
</feature>
<reference evidence="2" key="1">
    <citation type="journal article" date="2014" name="Front. Microbiol.">
        <title>High frequency of phylogenetically diverse reductive dehalogenase-homologous genes in deep subseafloor sedimentary metagenomes.</title>
        <authorList>
            <person name="Kawai M."/>
            <person name="Futagami T."/>
            <person name="Toyoda A."/>
            <person name="Takaki Y."/>
            <person name="Nishi S."/>
            <person name="Hori S."/>
            <person name="Arai W."/>
            <person name="Tsubouchi T."/>
            <person name="Morono Y."/>
            <person name="Uchiyama I."/>
            <person name="Ito T."/>
            <person name="Fujiyama A."/>
            <person name="Inagaki F."/>
            <person name="Takami H."/>
        </authorList>
    </citation>
    <scope>NUCLEOTIDE SEQUENCE</scope>
    <source>
        <strain evidence="2">Expedition CK06-06</strain>
    </source>
</reference>
<dbReference type="Pfam" id="PF00498">
    <property type="entry name" value="FHA"/>
    <property type="match status" value="1"/>
</dbReference>
<dbReference type="InterPro" id="IPR008984">
    <property type="entry name" value="SMAD_FHA_dom_sf"/>
</dbReference>
<organism evidence="2">
    <name type="scientific">marine sediment metagenome</name>
    <dbReference type="NCBI Taxonomy" id="412755"/>
    <lineage>
        <taxon>unclassified sequences</taxon>
        <taxon>metagenomes</taxon>
        <taxon>ecological metagenomes</taxon>
    </lineage>
</organism>
<name>X0Y3I4_9ZZZZ</name>
<dbReference type="Gene3D" id="2.60.200.20">
    <property type="match status" value="1"/>
</dbReference>
<dbReference type="SUPFAM" id="SSF49879">
    <property type="entry name" value="SMAD/FHA domain"/>
    <property type="match status" value="1"/>
</dbReference>
<feature type="non-terminal residue" evidence="2">
    <location>
        <position position="170"/>
    </location>
</feature>
<evidence type="ECO:0000259" key="1">
    <source>
        <dbReference type="PROSITE" id="PS50006"/>
    </source>
</evidence>
<proteinExistence type="predicted"/>
<evidence type="ECO:0000313" key="2">
    <source>
        <dbReference type="EMBL" id="GAG41907.1"/>
    </source>
</evidence>
<dbReference type="PROSITE" id="PS50006">
    <property type="entry name" value="FHA_DOMAIN"/>
    <property type="match status" value="1"/>
</dbReference>
<dbReference type="EMBL" id="BARS01041250">
    <property type="protein sequence ID" value="GAG41907.1"/>
    <property type="molecule type" value="Genomic_DNA"/>
</dbReference>
<dbReference type="AlphaFoldDB" id="X0Y3I4"/>
<gene>
    <name evidence="2" type="ORF">S01H1_62764</name>
</gene>
<sequence>MLYLLYLRKGFIKKFPLDKKTIFLGRSTNNDFFLNESFISHTHAKINVFKDQIVIEDMKSTNGIFIQSTKIRKARVKLNQWFRIGYINFFLKKGNAQELTLSEKVQPVLNKISNIISPREDETQEAISLLYSEPLVKMLQIGFKLQESIDLFKHAKKLLSDSLKKGCLLL</sequence>
<comment type="caution">
    <text evidence="2">The sequence shown here is derived from an EMBL/GenBank/DDBJ whole genome shotgun (WGS) entry which is preliminary data.</text>
</comment>
<dbReference type="SMART" id="SM00240">
    <property type="entry name" value="FHA"/>
    <property type="match status" value="1"/>
</dbReference>
<dbReference type="CDD" id="cd00060">
    <property type="entry name" value="FHA"/>
    <property type="match status" value="1"/>
</dbReference>
<protein>
    <recommendedName>
        <fullName evidence="1">FHA domain-containing protein</fullName>
    </recommendedName>
</protein>